<name>A0A378KTP5_9GAMM</name>
<dbReference type="Proteomes" id="UP000254230">
    <property type="component" value="Unassembled WGS sequence"/>
</dbReference>
<keyword evidence="3" id="KW-1185">Reference proteome</keyword>
<dbReference type="OrthoDB" id="5654048at2"/>
<evidence type="ECO:0000313" key="3">
    <source>
        <dbReference type="Proteomes" id="UP000054639"/>
    </source>
</evidence>
<protein>
    <submittedName>
        <fullName evidence="2">SidC homolog</fullName>
    </submittedName>
</protein>
<gene>
    <name evidence="1" type="ORF">Lqua_2881</name>
    <name evidence="2" type="ORF">NCTC12376_00560</name>
</gene>
<reference evidence="2 4" key="2">
    <citation type="submission" date="2018-06" db="EMBL/GenBank/DDBJ databases">
        <authorList>
            <consortium name="Pathogen Informatics"/>
            <person name="Doyle S."/>
        </authorList>
    </citation>
    <scope>NUCLEOTIDE SEQUENCE [LARGE SCALE GENOMIC DNA]</scope>
    <source>
        <strain evidence="2 4">NCTC12376</strain>
    </source>
</reference>
<accession>A0A378KTP5</accession>
<dbReference type="AlphaFoldDB" id="A0A378KTP5"/>
<dbReference type="EMBL" id="LNYR01000041">
    <property type="protein sequence ID" value="KTD44714.1"/>
    <property type="molecule type" value="Genomic_DNA"/>
</dbReference>
<dbReference type="RefSeq" id="WP_058475009.1">
    <property type="nucleotide sequence ID" value="NZ_CAAAIL010000008.1"/>
</dbReference>
<proteinExistence type="predicted"/>
<evidence type="ECO:0000313" key="1">
    <source>
        <dbReference type="EMBL" id="KTD44714.1"/>
    </source>
</evidence>
<sequence length="325" mass="36432">MAATERDIREQMASGKPVRPSLLRMAFKALGDTPLTTPGFFNARIAPCPDLIKRNLLEDLLHYAGFGMRTKAETIFRIYPSLLVWRGKLTDIAKMTYEKITAFEYAVLVKDSYFVRKVVDFLETYHGEDKRELVTNLLEQFDRCFNRERLAAVNGFIEASDAWRAAFLTRNWPDRDRHFVQDVGESQAKFPAHILQEYCHPTRSFEPTPKFSEAELPECLDFYNCNNRAMASLLAYSPGGTSNFALLRAARCGGVGGTGGNRDVWERAGQQQGDLEIDCVAMDALDRARTTDLLALRERLAAILTADDSLTPNAPMPGCSSSVPS</sequence>
<reference evidence="1 3" key="1">
    <citation type="submission" date="2015-11" db="EMBL/GenBank/DDBJ databases">
        <title>Genomic analysis of 38 Legionella species identifies large and diverse effector repertoires.</title>
        <authorList>
            <person name="Burstein D."/>
            <person name="Amaro F."/>
            <person name="Zusman T."/>
            <person name="Lifshitz Z."/>
            <person name="Cohen O."/>
            <person name="Gilbert J.A."/>
            <person name="Pupko T."/>
            <person name="Shuman H.A."/>
            <person name="Segal G."/>
        </authorList>
    </citation>
    <scope>NUCLEOTIDE SEQUENCE [LARGE SCALE GENOMIC DNA]</scope>
    <source>
        <strain evidence="1 3">ATCC 49507</strain>
    </source>
</reference>
<dbReference type="EMBL" id="UGOW01000001">
    <property type="protein sequence ID" value="STY16768.1"/>
    <property type="molecule type" value="Genomic_DNA"/>
</dbReference>
<evidence type="ECO:0000313" key="4">
    <source>
        <dbReference type="Proteomes" id="UP000254230"/>
    </source>
</evidence>
<evidence type="ECO:0000313" key="2">
    <source>
        <dbReference type="EMBL" id="STY16768.1"/>
    </source>
</evidence>
<organism evidence="2 4">
    <name type="scientific">Legionella quateirensis</name>
    <dbReference type="NCBI Taxonomy" id="45072"/>
    <lineage>
        <taxon>Bacteria</taxon>
        <taxon>Pseudomonadati</taxon>
        <taxon>Pseudomonadota</taxon>
        <taxon>Gammaproteobacteria</taxon>
        <taxon>Legionellales</taxon>
        <taxon>Legionellaceae</taxon>
        <taxon>Legionella</taxon>
    </lineage>
</organism>
<dbReference type="Proteomes" id="UP000054639">
    <property type="component" value="Unassembled WGS sequence"/>
</dbReference>